<gene>
    <name evidence="2" type="ORF">FKW44_022931</name>
</gene>
<dbReference type="Proteomes" id="UP000595437">
    <property type="component" value="Chromosome 17"/>
</dbReference>
<keyword evidence="3" id="KW-1185">Reference proteome</keyword>
<dbReference type="GO" id="GO:0003723">
    <property type="term" value="F:RNA binding"/>
    <property type="evidence" value="ECO:0007669"/>
    <property type="project" value="InterPro"/>
</dbReference>
<dbReference type="AlphaFoldDB" id="A0A7T8GN90"/>
<sequence length="77" mass="8637">MRRALYNRIQPYISDLPGGYKMNNADLLATTSPETRQATKAHDYSVNWIIDHGQPEIVNGSTGKTISDNVSRLSKKM</sequence>
<evidence type="ECO:0000259" key="1">
    <source>
        <dbReference type="PROSITE" id="PS50141"/>
    </source>
</evidence>
<reference evidence="3" key="1">
    <citation type="submission" date="2021-01" db="EMBL/GenBank/DDBJ databases">
        <title>Caligus Genome Assembly.</title>
        <authorList>
            <person name="Gallardo-Escarate C."/>
        </authorList>
    </citation>
    <scope>NUCLEOTIDE SEQUENCE [LARGE SCALE GENOMIC DNA]</scope>
</reference>
<dbReference type="EMBL" id="CP045906">
    <property type="protein sequence ID" value="QQP34888.1"/>
    <property type="molecule type" value="Genomic_DNA"/>
</dbReference>
<protein>
    <recommendedName>
        <fullName evidence="1">A to I editase domain-containing protein</fullName>
    </recommendedName>
</protein>
<feature type="non-terminal residue" evidence="2">
    <location>
        <position position="77"/>
    </location>
</feature>
<dbReference type="GO" id="GO:0006396">
    <property type="term" value="P:RNA processing"/>
    <property type="evidence" value="ECO:0007669"/>
    <property type="project" value="InterPro"/>
</dbReference>
<accession>A0A7T8GN90</accession>
<evidence type="ECO:0000313" key="3">
    <source>
        <dbReference type="Proteomes" id="UP000595437"/>
    </source>
</evidence>
<proteinExistence type="predicted"/>
<dbReference type="Pfam" id="PF02137">
    <property type="entry name" value="A_deamin"/>
    <property type="match status" value="1"/>
</dbReference>
<dbReference type="PROSITE" id="PS50141">
    <property type="entry name" value="A_DEAMIN_EDITASE"/>
    <property type="match status" value="1"/>
</dbReference>
<feature type="domain" description="A to I editase" evidence="1">
    <location>
        <begin position="1"/>
        <end position="77"/>
    </location>
</feature>
<dbReference type="InterPro" id="IPR002466">
    <property type="entry name" value="A_deamin"/>
</dbReference>
<dbReference type="OrthoDB" id="10268011at2759"/>
<evidence type="ECO:0000313" key="2">
    <source>
        <dbReference type="EMBL" id="QQP34888.1"/>
    </source>
</evidence>
<organism evidence="2 3">
    <name type="scientific">Caligus rogercresseyi</name>
    <name type="common">Sea louse</name>
    <dbReference type="NCBI Taxonomy" id="217165"/>
    <lineage>
        <taxon>Eukaryota</taxon>
        <taxon>Metazoa</taxon>
        <taxon>Ecdysozoa</taxon>
        <taxon>Arthropoda</taxon>
        <taxon>Crustacea</taxon>
        <taxon>Multicrustacea</taxon>
        <taxon>Hexanauplia</taxon>
        <taxon>Copepoda</taxon>
        <taxon>Siphonostomatoida</taxon>
        <taxon>Caligidae</taxon>
        <taxon>Caligus</taxon>
    </lineage>
</organism>
<name>A0A7T8GN90_CALRO</name>
<dbReference type="GO" id="GO:0004000">
    <property type="term" value="F:adenosine deaminase activity"/>
    <property type="evidence" value="ECO:0007669"/>
    <property type="project" value="InterPro"/>
</dbReference>